<protein>
    <submittedName>
        <fullName evidence="2">RyR domain-containing protein</fullName>
    </submittedName>
</protein>
<organism evidence="2 3">
    <name type="scientific">Prevotella communis</name>
    <dbReference type="NCBI Taxonomy" id="2913614"/>
    <lineage>
        <taxon>Bacteria</taxon>
        <taxon>Pseudomonadati</taxon>
        <taxon>Bacteroidota</taxon>
        <taxon>Bacteroidia</taxon>
        <taxon>Bacteroidales</taxon>
        <taxon>Prevotellaceae</taxon>
        <taxon>Prevotella</taxon>
    </lineage>
</organism>
<dbReference type="InterPro" id="IPR003032">
    <property type="entry name" value="Ryanodine_rcpt"/>
</dbReference>
<dbReference type="GO" id="GO:0014808">
    <property type="term" value="P:release of sequestered calcium ion into cytosol by sarcoplasmic reticulum"/>
    <property type="evidence" value="ECO:0007669"/>
    <property type="project" value="TreeGrafter"/>
</dbReference>
<name>A0A1G7X9T0_9BACT</name>
<gene>
    <name evidence="2" type="ORF">SAMN04487901_11019</name>
</gene>
<dbReference type="Proteomes" id="UP000198779">
    <property type="component" value="Unassembled WGS sequence"/>
</dbReference>
<dbReference type="AlphaFoldDB" id="A0A1G7X9T0"/>
<accession>A0A1G7X9T0</accession>
<evidence type="ECO:0000259" key="1">
    <source>
        <dbReference type="Pfam" id="PF02026"/>
    </source>
</evidence>
<sequence>MANKEYISDELLAAYLDGNTNEKETQSVLDAMKVNPELREVLDIALQVEDDNAQIKKDILPMLQMAAKGGENICAVFCEIFILHRRGIPYSQEELLSSARLRGWLKAKGTPLFCIGNLLAYSGLMVCRRYDSTLSDIRQALKRDNDVVVGVDREKLYAEEIDMEDLTNHAVVVTHIEDDAVTIFDPYQEPYISRIPVTDFMNAWKESHHYMIQVLQSADEYEPHPVKLENIIIDENLEELQEAIAENAHEVWAEARIKEGWTYGKERDDIKKTHPDLVPYSALPDSEKEYDRLMALETIRLVKKLGFDIVRNKR</sequence>
<dbReference type="InterPro" id="IPR015925">
    <property type="entry name" value="Ryanodine_IP3_receptor"/>
</dbReference>
<dbReference type="Gene3D" id="1.10.490.160">
    <property type="match status" value="1"/>
</dbReference>
<dbReference type="PANTHER" id="PTHR46399">
    <property type="entry name" value="B30.2/SPRY DOMAIN-CONTAINING PROTEIN"/>
    <property type="match status" value="1"/>
</dbReference>
<dbReference type="RefSeq" id="WP_373277381.1">
    <property type="nucleotide sequence ID" value="NZ_FNCQ01000010.1"/>
</dbReference>
<dbReference type="STRING" id="645274.SAMN04487901_11019"/>
<proteinExistence type="predicted"/>
<dbReference type="EMBL" id="FNCQ01000010">
    <property type="protein sequence ID" value="SDG80891.1"/>
    <property type="molecule type" value="Genomic_DNA"/>
</dbReference>
<dbReference type="GO" id="GO:0005219">
    <property type="term" value="F:ryanodine-sensitive calcium-release channel activity"/>
    <property type="evidence" value="ECO:0007669"/>
    <property type="project" value="TreeGrafter"/>
</dbReference>
<evidence type="ECO:0000313" key="3">
    <source>
        <dbReference type="Proteomes" id="UP000198779"/>
    </source>
</evidence>
<reference evidence="3" key="1">
    <citation type="submission" date="2016-10" db="EMBL/GenBank/DDBJ databases">
        <authorList>
            <person name="Varghese N."/>
            <person name="Submissions S."/>
        </authorList>
    </citation>
    <scope>NUCLEOTIDE SEQUENCE [LARGE SCALE GENOMIC DNA]</scope>
    <source>
        <strain evidence="3">BP1-148</strain>
    </source>
</reference>
<keyword evidence="3" id="KW-1185">Reference proteome</keyword>
<dbReference type="Gene3D" id="3.90.70.10">
    <property type="entry name" value="Cysteine proteinases"/>
    <property type="match status" value="1"/>
</dbReference>
<feature type="domain" description="Ryanodine receptor Ryr" evidence="1">
    <location>
        <begin position="221"/>
        <end position="309"/>
    </location>
</feature>
<dbReference type="Pfam" id="PF02026">
    <property type="entry name" value="RyR"/>
    <property type="match status" value="1"/>
</dbReference>
<evidence type="ECO:0000313" key="2">
    <source>
        <dbReference type="EMBL" id="SDG80891.1"/>
    </source>
</evidence>
<dbReference type="GO" id="GO:0034704">
    <property type="term" value="C:calcium channel complex"/>
    <property type="evidence" value="ECO:0007669"/>
    <property type="project" value="TreeGrafter"/>
</dbReference>
<dbReference type="PANTHER" id="PTHR46399:SF8">
    <property type="entry name" value="B30.2_SPRY DOMAIN-CONTAINING PROTEIN"/>
    <property type="match status" value="1"/>
</dbReference>